<accession>A0A1I5W7P2</accession>
<organism evidence="2 3">
    <name type="scientific">Pseudarcicella hirudinis</name>
    <dbReference type="NCBI Taxonomy" id="1079859"/>
    <lineage>
        <taxon>Bacteria</taxon>
        <taxon>Pseudomonadati</taxon>
        <taxon>Bacteroidota</taxon>
        <taxon>Cytophagia</taxon>
        <taxon>Cytophagales</taxon>
        <taxon>Flectobacillaceae</taxon>
        <taxon>Pseudarcicella</taxon>
    </lineage>
</organism>
<name>A0A1I5W7P2_9BACT</name>
<evidence type="ECO:0000313" key="2">
    <source>
        <dbReference type="EMBL" id="SFQ15784.1"/>
    </source>
</evidence>
<dbReference type="OrthoDB" id="1274094at2"/>
<keyword evidence="1" id="KW-0732">Signal</keyword>
<feature type="chain" id="PRO_5011728220" description="SH3 domain-containing protein" evidence="1">
    <location>
        <begin position="21"/>
        <end position="253"/>
    </location>
</feature>
<dbReference type="EMBL" id="FOXH01000011">
    <property type="protein sequence ID" value="SFQ15784.1"/>
    <property type="molecule type" value="Genomic_DNA"/>
</dbReference>
<sequence length="253" mass="29582">MKKILVILATLAFHSCNAQKSETFVKMDKIPFDMNSGNVSQDTLRYDVNGDGLKDILLQFDYRNFDVKIPKGNSGHELAIYLNYGKNEYRLKNVNRKALWVIHTSIFSVDNTTFCIVNEEGGQDPNNYYCYFQFDKQRDNWNMIKYQIKTFNTGREVLIDEKVYKYENQLPFEEVSFDKLFGKMHNDVGEPTPLLELIKVSKAIIYNLPNTSTQMYLIKGNEVEVLETKGDWLKIRYYGKKVVEGWIKKTDVE</sequence>
<dbReference type="Gene3D" id="2.30.30.40">
    <property type="entry name" value="SH3 Domains"/>
    <property type="match status" value="1"/>
</dbReference>
<evidence type="ECO:0008006" key="4">
    <source>
        <dbReference type="Google" id="ProtNLM"/>
    </source>
</evidence>
<gene>
    <name evidence="2" type="ORF">SAMN04515674_11132</name>
</gene>
<evidence type="ECO:0000313" key="3">
    <source>
        <dbReference type="Proteomes" id="UP000199306"/>
    </source>
</evidence>
<reference evidence="2 3" key="1">
    <citation type="submission" date="2016-10" db="EMBL/GenBank/DDBJ databases">
        <authorList>
            <person name="de Groot N.N."/>
        </authorList>
    </citation>
    <scope>NUCLEOTIDE SEQUENCE [LARGE SCALE GENOMIC DNA]</scope>
    <source>
        <strain evidence="3">E92,LMG 26720,CCM 7988</strain>
    </source>
</reference>
<dbReference type="RefSeq" id="WP_092018423.1">
    <property type="nucleotide sequence ID" value="NZ_FOXH01000011.1"/>
</dbReference>
<evidence type="ECO:0000256" key="1">
    <source>
        <dbReference type="SAM" id="SignalP"/>
    </source>
</evidence>
<protein>
    <recommendedName>
        <fullName evidence="4">SH3 domain-containing protein</fullName>
    </recommendedName>
</protein>
<feature type="signal peptide" evidence="1">
    <location>
        <begin position="1"/>
        <end position="20"/>
    </location>
</feature>
<proteinExistence type="predicted"/>
<keyword evidence="3" id="KW-1185">Reference proteome</keyword>
<dbReference type="Proteomes" id="UP000199306">
    <property type="component" value="Unassembled WGS sequence"/>
</dbReference>
<dbReference type="AlphaFoldDB" id="A0A1I5W7P2"/>